<dbReference type="Gene3D" id="2.60.40.1220">
    <property type="match status" value="1"/>
</dbReference>
<accession>A0A1B1BQL3</accession>
<dbReference type="OrthoDB" id="5242236at2"/>
<protein>
    <submittedName>
        <fullName evidence="5">Transport integral membrane protein</fullName>
    </submittedName>
</protein>
<keyword evidence="1" id="KW-0732">Signal</keyword>
<dbReference type="KEGG" id="cart:PA27867_3939"/>
<keyword evidence="6" id="KW-1185">Reference proteome</keyword>
<dbReference type="RefSeq" id="WP_066600608.1">
    <property type="nucleotide sequence ID" value="NZ_CP016283.1"/>
</dbReference>
<dbReference type="Proteomes" id="UP000092582">
    <property type="component" value="Plasmid pP27867_1"/>
</dbReference>
<evidence type="ECO:0000313" key="6">
    <source>
        <dbReference type="Proteomes" id="UP000092582"/>
    </source>
</evidence>
<proteinExistence type="predicted"/>
<organism evidence="5 6">
    <name type="scientific">Cryobacterium arcticum</name>
    <dbReference type="NCBI Taxonomy" id="670052"/>
    <lineage>
        <taxon>Bacteria</taxon>
        <taxon>Bacillati</taxon>
        <taxon>Actinomycetota</taxon>
        <taxon>Actinomycetes</taxon>
        <taxon>Micrococcales</taxon>
        <taxon>Microbacteriaceae</taxon>
        <taxon>Cryobacterium</taxon>
    </lineage>
</organism>
<evidence type="ECO:0000259" key="4">
    <source>
        <dbReference type="Pfam" id="PF04234"/>
    </source>
</evidence>
<feature type="domain" description="CopC" evidence="4">
    <location>
        <begin position="33"/>
        <end position="128"/>
    </location>
</feature>
<evidence type="ECO:0000313" key="5">
    <source>
        <dbReference type="EMBL" id="ANP74848.1"/>
    </source>
</evidence>
<dbReference type="AlphaFoldDB" id="A0A1B1BQL3"/>
<dbReference type="GO" id="GO:0005507">
    <property type="term" value="F:copper ion binding"/>
    <property type="evidence" value="ECO:0007669"/>
    <property type="project" value="InterPro"/>
</dbReference>
<sequence precursor="true">MTSPLRKLCGVVGVLGAAGIFIFGGTVGPVSAHDSLLAASPEAGETTTSMTEVELTFSDNLLNVSGMSNAFAVQVIGPDDRYYTDGCVTLAGATITAPATLGGAGEYEVLWQVVSADGHAISESYVFDYAPSAGSAAAAGTDTAPVCGTASSTDGAAVGSDAPSTTAGASAADAADLGAGLTIGAAVIALTAAVTVFLVYRMRRSR</sequence>
<dbReference type="InterPro" id="IPR014755">
    <property type="entry name" value="Cu-Rt/internalin_Ig-like"/>
</dbReference>
<dbReference type="SUPFAM" id="SSF81296">
    <property type="entry name" value="E set domains"/>
    <property type="match status" value="1"/>
</dbReference>
<keyword evidence="2" id="KW-0186">Copper</keyword>
<gene>
    <name evidence="5" type="ORF">PA27867_3939</name>
</gene>
<geneLocation type="plasmid" evidence="6">
    <name>pp27867_1</name>
</geneLocation>
<dbReference type="InterPro" id="IPR007348">
    <property type="entry name" value="CopC_dom"/>
</dbReference>
<keyword evidence="5" id="KW-0614">Plasmid</keyword>
<dbReference type="Pfam" id="PF04234">
    <property type="entry name" value="CopC"/>
    <property type="match status" value="1"/>
</dbReference>
<dbReference type="EMBL" id="CP016283">
    <property type="protein sequence ID" value="ANP74848.1"/>
    <property type="molecule type" value="Genomic_DNA"/>
</dbReference>
<feature type="transmembrane region" description="Helical" evidence="3">
    <location>
        <begin position="177"/>
        <end position="200"/>
    </location>
</feature>
<reference evidence="5 6" key="1">
    <citation type="submission" date="2016-06" db="EMBL/GenBank/DDBJ databases">
        <title>Genome sequencing of Cryobacterium arcticum PAMC 27867.</title>
        <authorList>
            <person name="Lee J."/>
            <person name="Kim O.-S."/>
        </authorList>
    </citation>
    <scope>NUCLEOTIDE SEQUENCE [LARGE SCALE GENOMIC DNA]</scope>
    <source>
        <strain evidence="5 6">PAMC 27867</strain>
        <plasmid evidence="6">pp27867_1</plasmid>
    </source>
</reference>
<name>A0A1B1BQL3_9MICO</name>
<dbReference type="GO" id="GO:0042597">
    <property type="term" value="C:periplasmic space"/>
    <property type="evidence" value="ECO:0007669"/>
    <property type="project" value="InterPro"/>
</dbReference>
<dbReference type="InterPro" id="IPR014756">
    <property type="entry name" value="Ig_E-set"/>
</dbReference>
<evidence type="ECO:0000256" key="2">
    <source>
        <dbReference type="ARBA" id="ARBA00023008"/>
    </source>
</evidence>
<keyword evidence="3" id="KW-1133">Transmembrane helix</keyword>
<evidence type="ECO:0000256" key="3">
    <source>
        <dbReference type="SAM" id="Phobius"/>
    </source>
</evidence>
<keyword evidence="3" id="KW-0472">Membrane</keyword>
<keyword evidence="3" id="KW-0812">Transmembrane</keyword>
<evidence type="ECO:0000256" key="1">
    <source>
        <dbReference type="ARBA" id="ARBA00022729"/>
    </source>
</evidence>
<dbReference type="GO" id="GO:0046688">
    <property type="term" value="P:response to copper ion"/>
    <property type="evidence" value="ECO:0007669"/>
    <property type="project" value="InterPro"/>
</dbReference>